<dbReference type="GO" id="GO:0003700">
    <property type="term" value="F:DNA-binding transcription factor activity"/>
    <property type="evidence" value="ECO:0007669"/>
    <property type="project" value="InterPro"/>
</dbReference>
<dbReference type="Proteomes" id="UP000579136">
    <property type="component" value="Unassembled WGS sequence"/>
</dbReference>
<dbReference type="RefSeq" id="WP_183674818.1">
    <property type="nucleotide sequence ID" value="NZ_CBCRYX010000008.1"/>
</dbReference>
<dbReference type="AlphaFoldDB" id="A0A9Q2HGH6"/>
<keyword evidence="1 3" id="KW-0238">DNA-binding</keyword>
<gene>
    <name evidence="3" type="ORF">HNQ45_001285</name>
</gene>
<dbReference type="Pfam" id="PF14526">
    <property type="entry name" value="Cass2"/>
    <property type="match status" value="1"/>
</dbReference>
<dbReference type="PROSITE" id="PS01124">
    <property type="entry name" value="HTH_ARAC_FAMILY_2"/>
    <property type="match status" value="1"/>
</dbReference>
<dbReference type="Gene3D" id="3.20.80.10">
    <property type="entry name" value="Regulatory factor, effector binding domain"/>
    <property type="match status" value="1"/>
</dbReference>
<dbReference type="InterPro" id="IPR011256">
    <property type="entry name" value="Reg_factor_effector_dom_sf"/>
</dbReference>
<dbReference type="InterPro" id="IPR050959">
    <property type="entry name" value="MarA-like"/>
</dbReference>
<proteinExistence type="predicted"/>
<protein>
    <submittedName>
        <fullName evidence="3">AraC-like DNA-binding protein</fullName>
    </submittedName>
</protein>
<evidence type="ECO:0000259" key="2">
    <source>
        <dbReference type="PROSITE" id="PS01124"/>
    </source>
</evidence>
<accession>A0A9Q2HGH6</accession>
<comment type="caution">
    <text evidence="3">The sequence shown here is derived from an EMBL/GenBank/DDBJ whole genome shotgun (WGS) entry which is preliminary data.</text>
</comment>
<keyword evidence="4" id="KW-1185">Reference proteome</keyword>
<dbReference type="GO" id="GO:0043565">
    <property type="term" value="F:sequence-specific DNA binding"/>
    <property type="evidence" value="ECO:0007669"/>
    <property type="project" value="InterPro"/>
</dbReference>
<evidence type="ECO:0000313" key="4">
    <source>
        <dbReference type="Proteomes" id="UP000579136"/>
    </source>
</evidence>
<dbReference type="Gene3D" id="1.10.10.60">
    <property type="entry name" value="Homeodomain-like"/>
    <property type="match status" value="1"/>
</dbReference>
<dbReference type="EMBL" id="JACHHF010000007">
    <property type="protein sequence ID" value="MBB5176397.1"/>
    <property type="molecule type" value="Genomic_DNA"/>
</dbReference>
<sequence>MDSIHFIEQFIVFIEDHLREDINFDEVLMDMDVESKSFLTLFNALVGMSPTDYQKRRQLSEIALEVYEGHRRLTDIIKYYNHKDLAKFKSDYQKEFGISVYDTDKYIDKISLQHRVSFEINPTTKREPFSEMRSLEGVRLIGVEEFFNMNDYNHKKKMRYLNYLLNSGIIAEILKHNNGSFKGLFIMERYSYGDIQVFVGTASDMNTPFNSTYIPAGDYQIFETDGKVSTEIKSLYEYIFRRWLVKENNDLDLTFSIELIKGLTHSIDDPSIIQVWQPYIE</sequence>
<evidence type="ECO:0000313" key="3">
    <source>
        <dbReference type="EMBL" id="MBB5176397.1"/>
    </source>
</evidence>
<organism evidence="3 4">
    <name type="scientific">Nosocomiicoccus ampullae</name>
    <dbReference type="NCBI Taxonomy" id="489910"/>
    <lineage>
        <taxon>Bacteria</taxon>
        <taxon>Bacillati</taxon>
        <taxon>Bacillota</taxon>
        <taxon>Bacilli</taxon>
        <taxon>Bacillales</taxon>
        <taxon>Staphylococcaceae</taxon>
        <taxon>Nosocomiicoccus</taxon>
    </lineage>
</organism>
<dbReference type="PANTHER" id="PTHR47504">
    <property type="entry name" value="RIGHT ORIGIN-BINDING PROTEIN"/>
    <property type="match status" value="1"/>
</dbReference>
<dbReference type="PANTHER" id="PTHR47504:SF5">
    <property type="entry name" value="RIGHT ORIGIN-BINDING PROTEIN"/>
    <property type="match status" value="1"/>
</dbReference>
<feature type="domain" description="HTH araC/xylS-type" evidence="2">
    <location>
        <begin position="8"/>
        <end position="106"/>
    </location>
</feature>
<dbReference type="InterPro" id="IPR029441">
    <property type="entry name" value="Cass2"/>
</dbReference>
<name>A0A9Q2HGH6_9STAP</name>
<evidence type="ECO:0000256" key="1">
    <source>
        <dbReference type="ARBA" id="ARBA00023125"/>
    </source>
</evidence>
<dbReference type="InterPro" id="IPR018060">
    <property type="entry name" value="HTH_AraC"/>
</dbReference>
<reference evidence="3 4" key="1">
    <citation type="submission" date="2020-08" db="EMBL/GenBank/DDBJ databases">
        <title>Genomic Encyclopedia of Type Strains, Phase IV (KMG-IV): sequencing the most valuable type-strain genomes for metagenomic binning, comparative biology and taxonomic classification.</title>
        <authorList>
            <person name="Goeker M."/>
        </authorList>
    </citation>
    <scope>NUCLEOTIDE SEQUENCE [LARGE SCALE GENOMIC DNA]</scope>
    <source>
        <strain evidence="3 4">DSM 19163</strain>
    </source>
</reference>